<organism evidence="1 2">
    <name type="scientific">Marinitoga hydrogenitolerans (strain DSM 16785 / JCM 12826 / AT1271)</name>
    <dbReference type="NCBI Taxonomy" id="1122195"/>
    <lineage>
        <taxon>Bacteria</taxon>
        <taxon>Thermotogati</taxon>
        <taxon>Thermotogota</taxon>
        <taxon>Thermotogae</taxon>
        <taxon>Petrotogales</taxon>
        <taxon>Petrotogaceae</taxon>
        <taxon>Marinitoga</taxon>
    </lineage>
</organism>
<dbReference type="OrthoDB" id="9886190at2"/>
<evidence type="ECO:0000313" key="1">
    <source>
        <dbReference type="EMBL" id="SHF32253.1"/>
    </source>
</evidence>
<comment type="caution">
    <text evidence="1">The sequence shown here is derived from an EMBL/GenBank/DDBJ whole genome shotgun (WGS) entry which is preliminary data.</text>
</comment>
<dbReference type="STRING" id="1122195.SAMN02745164_02241"/>
<reference evidence="1" key="1">
    <citation type="submission" date="2016-11" db="EMBL/GenBank/DDBJ databases">
        <authorList>
            <person name="Varghese N."/>
            <person name="Submissions S."/>
        </authorList>
    </citation>
    <scope>NUCLEOTIDE SEQUENCE [LARGE SCALE GENOMIC DNA]</scope>
    <source>
        <strain evidence="1">DSM 16785</strain>
    </source>
</reference>
<accession>A0A1M5APS6</accession>
<evidence type="ECO:0000313" key="2">
    <source>
        <dbReference type="Proteomes" id="UP000184334"/>
    </source>
</evidence>
<keyword evidence="2" id="KW-1185">Reference proteome</keyword>
<gene>
    <name evidence="1" type="ORF">SAMN02745164_02241</name>
</gene>
<dbReference type="Proteomes" id="UP000184334">
    <property type="component" value="Unassembled WGS sequence"/>
</dbReference>
<dbReference type="AlphaFoldDB" id="A0A1M5APS6"/>
<protein>
    <submittedName>
        <fullName evidence="1">Uncharacterized protein</fullName>
    </submittedName>
</protein>
<dbReference type="EMBL" id="FQUI01000070">
    <property type="protein sequence ID" value="SHF32253.1"/>
    <property type="molecule type" value="Genomic_DNA"/>
</dbReference>
<sequence>MAFKIISLNEPGVLSDSSELTPCESDPGAGDGGMLCLFTCAPGSWDRVEETENPGGDIYVPVSGDC</sequence>
<dbReference type="RefSeq" id="WP_072866095.1">
    <property type="nucleotide sequence ID" value="NZ_FQUI01000070.1"/>
</dbReference>
<name>A0A1M5APS6_MARH1</name>
<proteinExistence type="predicted"/>